<feature type="region of interest" description="Disordered" evidence="3">
    <location>
        <begin position="216"/>
        <end position="238"/>
    </location>
</feature>
<name>A0A4V2E1L4_9GAMM</name>
<keyword evidence="4" id="KW-1133">Transmembrane helix</keyword>
<dbReference type="GO" id="GO:0006229">
    <property type="term" value="P:dUTP biosynthetic process"/>
    <property type="evidence" value="ECO:0007669"/>
    <property type="project" value="InterPro"/>
</dbReference>
<dbReference type="Pfam" id="PF22769">
    <property type="entry name" value="DCD"/>
    <property type="match status" value="1"/>
</dbReference>
<dbReference type="RefSeq" id="WP_130246230.1">
    <property type="nucleotide sequence ID" value="NZ_PPUZ01000075.1"/>
</dbReference>
<sequence length="238" mass="26071">MGILSIKEKHTDSNEAFERNKKSDASLIYTDAGTVEEFSIELSVGDQWAKDLTKEKASMFEIEGEGISIKPQSSIVLEVQEHIQVPFNMYGLVIQTGSVFLEQGILIGAGKIEPSFDGKLRMLIYNTSKTKRSLKKGQKIASAIFMRTDKTINASIYKDKRALVKENRGKMAKICAFFNADKKFTINLLAMIITSSLTAAIVTSVLSSSDEKIVGAEHSQGLDQPADDAKKSTPLGKG</sequence>
<evidence type="ECO:0000256" key="2">
    <source>
        <dbReference type="ARBA" id="ARBA00023080"/>
    </source>
</evidence>
<keyword evidence="4" id="KW-0812">Transmembrane</keyword>
<protein>
    <submittedName>
        <fullName evidence="5">Uncharacterized protein</fullName>
    </submittedName>
</protein>
<evidence type="ECO:0000313" key="5">
    <source>
        <dbReference type="EMBL" id="RZM73950.1"/>
    </source>
</evidence>
<dbReference type="InterPro" id="IPR033704">
    <property type="entry name" value="dUTPase_trimeric"/>
</dbReference>
<proteinExistence type="predicted"/>
<dbReference type="CDD" id="cd07557">
    <property type="entry name" value="trimeric_dUTPase"/>
    <property type="match status" value="1"/>
</dbReference>
<comment type="caution">
    <text evidence="5">The sequence shown here is derived from an EMBL/GenBank/DDBJ whole genome shotgun (WGS) entry which is preliminary data.</text>
</comment>
<evidence type="ECO:0000256" key="4">
    <source>
        <dbReference type="SAM" id="Phobius"/>
    </source>
</evidence>
<dbReference type="InterPro" id="IPR011962">
    <property type="entry name" value="dCTP_deaminase"/>
</dbReference>
<dbReference type="SUPFAM" id="SSF51283">
    <property type="entry name" value="dUTPase-like"/>
    <property type="match status" value="1"/>
</dbReference>
<accession>A0A4V2E1L4</accession>
<feature type="transmembrane region" description="Helical" evidence="4">
    <location>
        <begin position="184"/>
        <end position="206"/>
    </location>
</feature>
<evidence type="ECO:0000313" key="6">
    <source>
        <dbReference type="Proteomes" id="UP000292345"/>
    </source>
</evidence>
<dbReference type="GO" id="GO:0008829">
    <property type="term" value="F:dCTP deaminase activity"/>
    <property type="evidence" value="ECO:0007669"/>
    <property type="project" value="InterPro"/>
</dbReference>
<dbReference type="InterPro" id="IPR036157">
    <property type="entry name" value="dUTPase-like_sf"/>
</dbReference>
<keyword evidence="2" id="KW-0546">Nucleotide metabolism</keyword>
<gene>
    <name evidence="5" type="ORF">C3B51_20475</name>
</gene>
<dbReference type="AlphaFoldDB" id="A0A4V2E1L4"/>
<keyword evidence="4" id="KW-0472">Membrane</keyword>
<dbReference type="Proteomes" id="UP000292345">
    <property type="component" value="Unassembled WGS sequence"/>
</dbReference>
<organism evidence="5 6">
    <name type="scientific">Pseudoalteromonas rubra</name>
    <dbReference type="NCBI Taxonomy" id="43658"/>
    <lineage>
        <taxon>Bacteria</taxon>
        <taxon>Pseudomonadati</taxon>
        <taxon>Pseudomonadota</taxon>
        <taxon>Gammaproteobacteria</taxon>
        <taxon>Alteromonadales</taxon>
        <taxon>Pseudoalteromonadaceae</taxon>
        <taxon>Pseudoalteromonas</taxon>
    </lineage>
</organism>
<dbReference type="EMBL" id="PPUZ01000075">
    <property type="protein sequence ID" value="RZM73950.1"/>
    <property type="molecule type" value="Genomic_DNA"/>
</dbReference>
<keyword evidence="1" id="KW-0378">Hydrolase</keyword>
<dbReference type="Gene3D" id="2.70.40.10">
    <property type="match status" value="1"/>
</dbReference>
<reference evidence="5 6" key="1">
    <citation type="submission" date="2018-01" db="EMBL/GenBank/DDBJ databases">
        <title>Co-occurrence of chitin degradation, pigmentation and bioactivity in marine Pseudoalteromonas.</title>
        <authorList>
            <person name="Paulsen S."/>
            <person name="Gram L."/>
            <person name="Machado H."/>
        </authorList>
    </citation>
    <scope>NUCLEOTIDE SEQUENCE [LARGE SCALE GENOMIC DNA]</scope>
    <source>
        <strain evidence="5 6">S1946</strain>
    </source>
</reference>
<evidence type="ECO:0000256" key="1">
    <source>
        <dbReference type="ARBA" id="ARBA00022801"/>
    </source>
</evidence>
<evidence type="ECO:0000256" key="3">
    <source>
        <dbReference type="SAM" id="MobiDB-lite"/>
    </source>
</evidence>